<feature type="compositionally biased region" description="Basic and acidic residues" evidence="1">
    <location>
        <begin position="87"/>
        <end position="104"/>
    </location>
</feature>
<dbReference type="RefSeq" id="WP_104231583.1">
    <property type="nucleotide sequence ID" value="NZ_PSNW01000010.1"/>
</dbReference>
<name>A0A2S5TCP7_9GAMM</name>
<dbReference type="AlphaFoldDB" id="A0A2S5TCP7"/>
<keyword evidence="4" id="KW-1185">Reference proteome</keyword>
<comment type="caution">
    <text evidence="3">The sequence shown here is derived from an EMBL/GenBank/DDBJ whole genome shotgun (WGS) entry which is preliminary data.</text>
</comment>
<evidence type="ECO:0008006" key="5">
    <source>
        <dbReference type="Google" id="ProtNLM"/>
    </source>
</evidence>
<dbReference type="OrthoDB" id="6717779at2"/>
<accession>A0A2S5TCP7</accession>
<sequence length="104" mass="10940">MNTLFRSTLVAAAVLFAQGSWAHDPAEHAKEAAAAKAGPDCASMKNMDMSKMDMNDPVAKAMHEKCMGQKKPADGMGGMDHSQMKGMDQKSGRGKPPADGHGGH</sequence>
<feature type="signal peptide" evidence="2">
    <location>
        <begin position="1"/>
        <end position="22"/>
    </location>
</feature>
<proteinExistence type="predicted"/>
<gene>
    <name evidence="3" type="ORF">C3942_17155</name>
</gene>
<feature type="chain" id="PRO_5015465749" description="Pentapeptide MXKDX repeat protein" evidence="2">
    <location>
        <begin position="23"/>
        <end position="104"/>
    </location>
</feature>
<dbReference type="EMBL" id="PSNW01000010">
    <property type="protein sequence ID" value="PPE72773.1"/>
    <property type="molecule type" value="Genomic_DNA"/>
</dbReference>
<dbReference type="Proteomes" id="UP000238220">
    <property type="component" value="Unassembled WGS sequence"/>
</dbReference>
<evidence type="ECO:0000313" key="3">
    <source>
        <dbReference type="EMBL" id="PPE72773.1"/>
    </source>
</evidence>
<evidence type="ECO:0000256" key="2">
    <source>
        <dbReference type="SAM" id="SignalP"/>
    </source>
</evidence>
<evidence type="ECO:0000256" key="1">
    <source>
        <dbReference type="SAM" id="MobiDB-lite"/>
    </source>
</evidence>
<protein>
    <recommendedName>
        <fullName evidence="5">Pentapeptide MXKDX repeat protein</fullName>
    </recommendedName>
</protein>
<reference evidence="3 4" key="1">
    <citation type="submission" date="2018-02" db="EMBL/GenBank/DDBJ databases">
        <title>Genome sequencing of Solimonas sp. HR-BB.</title>
        <authorList>
            <person name="Lee Y."/>
            <person name="Jeon C.O."/>
        </authorList>
    </citation>
    <scope>NUCLEOTIDE SEQUENCE [LARGE SCALE GENOMIC DNA]</scope>
    <source>
        <strain evidence="3 4">HR-BB</strain>
    </source>
</reference>
<feature type="region of interest" description="Disordered" evidence="1">
    <location>
        <begin position="68"/>
        <end position="104"/>
    </location>
</feature>
<keyword evidence="2" id="KW-0732">Signal</keyword>
<organism evidence="3 4">
    <name type="scientific">Solimonas fluminis</name>
    <dbReference type="NCBI Taxonomy" id="2086571"/>
    <lineage>
        <taxon>Bacteria</taxon>
        <taxon>Pseudomonadati</taxon>
        <taxon>Pseudomonadota</taxon>
        <taxon>Gammaproteobacteria</taxon>
        <taxon>Nevskiales</taxon>
        <taxon>Nevskiaceae</taxon>
        <taxon>Solimonas</taxon>
    </lineage>
</organism>
<evidence type="ECO:0000313" key="4">
    <source>
        <dbReference type="Proteomes" id="UP000238220"/>
    </source>
</evidence>